<evidence type="ECO:0000256" key="4">
    <source>
        <dbReference type="ARBA" id="ARBA00022801"/>
    </source>
</evidence>
<evidence type="ECO:0000313" key="9">
    <source>
        <dbReference type="Proteomes" id="UP000234384"/>
    </source>
</evidence>
<dbReference type="InterPro" id="IPR003562">
    <property type="entry name" value="Mutator_MutX_prot"/>
</dbReference>
<dbReference type="Proteomes" id="UP000234384">
    <property type="component" value="Unassembled WGS sequence"/>
</dbReference>
<sequence length="169" mass="19728">MVKLATICYIDNGEQLLMLHRNKQVGDIHQDKWVSVGGKFEAGETPEQCAIREIREETGLEALNLELCGVITFPDFRHDGEDWYSFVYRVREFRGELIDDCPEGTLKWVDYNQVMDLPTWEGDYIFLRWVLEEAPFFSAYFEYDVTGQLVANDVTFYPLKEGKSESEYV</sequence>
<dbReference type="GO" id="GO:0006281">
    <property type="term" value="P:DNA repair"/>
    <property type="evidence" value="ECO:0007669"/>
    <property type="project" value="InterPro"/>
</dbReference>
<dbReference type="PRINTS" id="PR00502">
    <property type="entry name" value="NUDIXFAMILY"/>
</dbReference>
<proteinExistence type="inferred from homology"/>
<dbReference type="EMBL" id="PKHE01000007">
    <property type="protein sequence ID" value="PKY89541.1"/>
    <property type="molecule type" value="Genomic_DNA"/>
</dbReference>
<evidence type="ECO:0000259" key="7">
    <source>
        <dbReference type="PROSITE" id="PS51462"/>
    </source>
</evidence>
<dbReference type="GO" id="GO:0046872">
    <property type="term" value="F:metal ion binding"/>
    <property type="evidence" value="ECO:0007669"/>
    <property type="project" value="UniProtKB-KW"/>
</dbReference>
<evidence type="ECO:0000256" key="5">
    <source>
        <dbReference type="ARBA" id="ARBA00022842"/>
    </source>
</evidence>
<organism evidence="8 9">
    <name type="scientific">Falseniella ignava</name>
    <dbReference type="NCBI Taxonomy" id="137730"/>
    <lineage>
        <taxon>Bacteria</taxon>
        <taxon>Bacillati</taxon>
        <taxon>Bacillota</taxon>
        <taxon>Bacilli</taxon>
        <taxon>Lactobacillales</taxon>
        <taxon>Aerococcaceae</taxon>
        <taxon>Falseniella</taxon>
    </lineage>
</organism>
<dbReference type="CDD" id="cd18886">
    <property type="entry name" value="NUDIX_MutT_Nudt1"/>
    <property type="match status" value="1"/>
</dbReference>
<dbReference type="OrthoDB" id="9804563at2"/>
<dbReference type="PROSITE" id="PS00893">
    <property type="entry name" value="NUDIX_BOX"/>
    <property type="match status" value="1"/>
</dbReference>
<accession>A0A2I1K1N7</accession>
<dbReference type="InterPro" id="IPR020476">
    <property type="entry name" value="Nudix_hydrolase"/>
</dbReference>
<keyword evidence="4 6" id="KW-0378">Hydrolase</keyword>
<reference evidence="8 9" key="1">
    <citation type="submission" date="2017-12" db="EMBL/GenBank/DDBJ databases">
        <title>Phylogenetic diversity of female urinary microbiome.</title>
        <authorList>
            <person name="Thomas-White K."/>
            <person name="Wolfe A.J."/>
        </authorList>
    </citation>
    <scope>NUCLEOTIDE SEQUENCE [LARGE SCALE GENOMIC DNA]</scope>
    <source>
        <strain evidence="8 9">UMB0898</strain>
    </source>
</reference>
<dbReference type="InterPro" id="IPR020084">
    <property type="entry name" value="NUDIX_hydrolase_CS"/>
</dbReference>
<gene>
    <name evidence="8" type="ORF">CYJ57_04040</name>
</gene>
<dbReference type="Gene3D" id="3.90.79.10">
    <property type="entry name" value="Nucleoside Triphosphate Pyrophosphohydrolase"/>
    <property type="match status" value="1"/>
</dbReference>
<dbReference type="RefSeq" id="WP_101954172.1">
    <property type="nucleotide sequence ID" value="NZ_PKHE01000007.1"/>
</dbReference>
<dbReference type="AlphaFoldDB" id="A0A2I1K1N7"/>
<dbReference type="PROSITE" id="PS51462">
    <property type="entry name" value="NUDIX"/>
    <property type="match status" value="1"/>
</dbReference>
<dbReference type="InterPro" id="IPR000086">
    <property type="entry name" value="NUDIX_hydrolase_dom"/>
</dbReference>
<evidence type="ECO:0000256" key="6">
    <source>
        <dbReference type="RuleBase" id="RU003476"/>
    </source>
</evidence>
<dbReference type="InterPro" id="IPR015797">
    <property type="entry name" value="NUDIX_hydrolase-like_dom_sf"/>
</dbReference>
<dbReference type="PANTHER" id="PTHR43758">
    <property type="entry name" value="7,8-DIHYDRO-8-OXOGUANINE TRIPHOSPHATASE"/>
    <property type="match status" value="1"/>
</dbReference>
<keyword evidence="5" id="KW-0460">Magnesium</keyword>
<evidence type="ECO:0000313" key="8">
    <source>
        <dbReference type="EMBL" id="PKY89541.1"/>
    </source>
</evidence>
<protein>
    <submittedName>
        <fullName evidence="8">DNA mismatch repair protein MutT</fullName>
    </submittedName>
</protein>
<keyword evidence="3" id="KW-0479">Metal-binding</keyword>
<comment type="caution">
    <text evidence="8">The sequence shown here is derived from an EMBL/GenBank/DDBJ whole genome shotgun (WGS) entry which is preliminary data.</text>
</comment>
<evidence type="ECO:0000256" key="2">
    <source>
        <dbReference type="ARBA" id="ARBA00005582"/>
    </source>
</evidence>
<name>A0A2I1K1N7_9LACT</name>
<evidence type="ECO:0000256" key="3">
    <source>
        <dbReference type="ARBA" id="ARBA00022723"/>
    </source>
</evidence>
<dbReference type="GO" id="GO:0005737">
    <property type="term" value="C:cytoplasm"/>
    <property type="evidence" value="ECO:0007669"/>
    <property type="project" value="TreeGrafter"/>
</dbReference>
<comment type="similarity">
    <text evidence="2 6">Belongs to the Nudix hydrolase family.</text>
</comment>
<dbReference type="SUPFAM" id="SSF55811">
    <property type="entry name" value="Nudix"/>
    <property type="match status" value="1"/>
</dbReference>
<dbReference type="Pfam" id="PF00293">
    <property type="entry name" value="NUDIX"/>
    <property type="match status" value="1"/>
</dbReference>
<dbReference type="PANTHER" id="PTHR43758:SF2">
    <property type="entry name" value="OXIDIZED PURINE NUCLEOSIDE TRIPHOSPHATE HYDROLASE"/>
    <property type="match status" value="1"/>
</dbReference>
<dbReference type="GO" id="GO:0008413">
    <property type="term" value="F:8-oxo-7,8-dihydroguanosine triphosphate pyrophosphatase activity"/>
    <property type="evidence" value="ECO:0007669"/>
    <property type="project" value="InterPro"/>
</dbReference>
<dbReference type="PRINTS" id="PR01402">
    <property type="entry name" value="MUTATORMUTX"/>
</dbReference>
<feature type="domain" description="Nudix hydrolase" evidence="7">
    <location>
        <begin position="1"/>
        <end position="132"/>
    </location>
</feature>
<comment type="cofactor">
    <cofactor evidence="1">
        <name>Mg(2+)</name>
        <dbReference type="ChEBI" id="CHEBI:18420"/>
    </cofactor>
</comment>
<evidence type="ECO:0000256" key="1">
    <source>
        <dbReference type="ARBA" id="ARBA00001946"/>
    </source>
</evidence>